<dbReference type="RefSeq" id="WP_221424465.1">
    <property type="nucleotide sequence ID" value="NZ_CP081295.1"/>
</dbReference>
<dbReference type="Pfam" id="PF05036">
    <property type="entry name" value="SPOR"/>
    <property type="match status" value="2"/>
</dbReference>
<keyword evidence="1" id="KW-0732">Signal</keyword>
<dbReference type="PROSITE" id="PS51724">
    <property type="entry name" value="SPOR"/>
    <property type="match status" value="1"/>
</dbReference>
<feature type="domain" description="SPOR" evidence="2">
    <location>
        <begin position="287"/>
        <end position="367"/>
    </location>
</feature>
<organism evidence="3 4">
    <name type="scientific">Qipengyuania aurantiaca</name>
    <dbReference type="NCBI Taxonomy" id="2867233"/>
    <lineage>
        <taxon>Bacteria</taxon>
        <taxon>Pseudomonadati</taxon>
        <taxon>Pseudomonadota</taxon>
        <taxon>Alphaproteobacteria</taxon>
        <taxon>Sphingomonadales</taxon>
        <taxon>Erythrobacteraceae</taxon>
        <taxon>Qipengyuania</taxon>
    </lineage>
</organism>
<reference evidence="3 4" key="1">
    <citation type="submission" date="2021-08" db="EMBL/GenBank/DDBJ databases">
        <title>Comparative Genomics Analysis of the Genus Qipengyuania Reveals Extensive Genetic Diversity and Metabolic Versatility, Including the Description of Fifteen Novel Species.</title>
        <authorList>
            <person name="Liu Y."/>
        </authorList>
    </citation>
    <scope>NUCLEOTIDE SEQUENCE [LARGE SCALE GENOMIC DNA]</scope>
    <source>
        <strain evidence="3 4">1NDH13</strain>
    </source>
</reference>
<evidence type="ECO:0000313" key="4">
    <source>
        <dbReference type="Proteomes" id="UP000824281"/>
    </source>
</evidence>
<dbReference type="Proteomes" id="UP000824281">
    <property type="component" value="Chromosome"/>
</dbReference>
<dbReference type="InterPro" id="IPR007730">
    <property type="entry name" value="SPOR-like_dom"/>
</dbReference>
<feature type="signal peptide" evidence="1">
    <location>
        <begin position="1"/>
        <end position="31"/>
    </location>
</feature>
<feature type="chain" id="PRO_5045856193" evidence="1">
    <location>
        <begin position="32"/>
        <end position="963"/>
    </location>
</feature>
<gene>
    <name evidence="3" type="ORF">K3148_08845</name>
</gene>
<dbReference type="Gene3D" id="3.30.70.1070">
    <property type="entry name" value="Sporulation related repeat"/>
    <property type="match status" value="1"/>
</dbReference>
<evidence type="ECO:0000259" key="2">
    <source>
        <dbReference type="PROSITE" id="PS51724"/>
    </source>
</evidence>
<proteinExistence type="predicted"/>
<keyword evidence="4" id="KW-1185">Reference proteome</keyword>
<dbReference type="EMBL" id="CP081295">
    <property type="protein sequence ID" value="QZD88955.1"/>
    <property type="molecule type" value="Genomic_DNA"/>
</dbReference>
<evidence type="ECO:0000313" key="3">
    <source>
        <dbReference type="EMBL" id="QZD88955.1"/>
    </source>
</evidence>
<name>A0ABX8ZIW0_9SPHN</name>
<protein>
    <submittedName>
        <fullName evidence="3">SPOR domain-containing protein</fullName>
    </submittedName>
</protein>
<accession>A0ABX8ZIW0</accession>
<dbReference type="InterPro" id="IPR036680">
    <property type="entry name" value="SPOR-like_sf"/>
</dbReference>
<evidence type="ECO:0000256" key="1">
    <source>
        <dbReference type="SAM" id="SignalP"/>
    </source>
</evidence>
<dbReference type="Gene3D" id="1.25.40.10">
    <property type="entry name" value="Tetratricopeptide repeat domain"/>
    <property type="match status" value="1"/>
</dbReference>
<dbReference type="InterPro" id="IPR011990">
    <property type="entry name" value="TPR-like_helical_dom_sf"/>
</dbReference>
<sequence length="963" mass="106328">MRLNKHVWLKGVASIALVAGATAGLSGTAQAQAVTDQTLSDLRIERAGTCTTLTVEFNIRLQILSYYPSRPGRELHIRVRPLDPSANLAARDALRPPGSLPELRSIEYDGTDPGGPLVSLYFQQDMEFEVEGGPRPDSLVIKLFRPGEGRQCALVEAPAPAPVIATPTPSQPAVVATEPEIPPGRFVVNAISAPGELGELTPEQRAAIDDRVAYDSAVDREGEEWHRLRLGFYETRAEAEEAAANFADLFPGAFVLEVTPEEREEAIATRLPIAAPVQTAAGAAQAGIPSGLYIVNAISSPSELGELTPEQQDAISGRVAYDSVVERDGEEWHRLRVGFFETKEQADAVSAQLEEVFPAAWTLRITPQERAEGIASRMDTGELIVSRTPRPAIVASPEQSAEVDRLILEAEAAIALGNNDRAIQLLTNARGLPEAQSTPRAIELLGLTRERKQQVAQARAEYEEYLRRYPEGEDAERVRQRLAALSGPVQTAELREAEGGNPAAWTWDVRGSFSQFYYRDQSRTRFVDASVPEEDPDEDDQVNLNQLLTSADIAIMAGNDREQFEARASGSYVWNFRSGGRDLKAITALYVGASDAETGIASRFGRQTRNSGGVFGRFDGTWVGWQASDKVRVNAVAGFPVLTSRQTRILKERHFYGASIDYGSRSDTVQATAYFLNQEAQGGFVDRRSIGAELRLRKDRFNAFGLLDYDIHHEEVNLALATLAYTAEDGSNLSMTADYRRSPLLTTSNALIGQIGVIDALPFTDLRDLLRFYTEDEIYRIARDRTLVTKSLTTAYSRPITEKLQANFDFTLTETSGSPLIPATDGTQEIPALASTGTEYYFGAQLVGTGFLWDNDIYILSGRYADTQRSNSYTVDFNARVPLTDKVRLTPRLRYGRREDRVSQTTYEQFQPSLRVNIYPFRHGEIELEAGMNFASQRIREPMGVSTFDETGIIFTAGYRLDF</sequence>